<dbReference type="EMBL" id="NOZP01000117">
    <property type="protein sequence ID" value="OYD15199.1"/>
    <property type="molecule type" value="Genomic_DNA"/>
</dbReference>
<evidence type="ECO:0000256" key="6">
    <source>
        <dbReference type="ARBA" id="ARBA00022747"/>
    </source>
</evidence>
<dbReference type="InterPro" id="IPR029063">
    <property type="entry name" value="SAM-dependent_MTases_sf"/>
</dbReference>
<organism evidence="8 9">
    <name type="scientific">candidate division WOR-3 bacterium JGI_Cruoil_03_51_56</name>
    <dbReference type="NCBI Taxonomy" id="1973747"/>
    <lineage>
        <taxon>Bacteria</taxon>
        <taxon>Bacteria division WOR-3</taxon>
    </lineage>
</organism>
<evidence type="ECO:0000313" key="9">
    <source>
        <dbReference type="Proteomes" id="UP000215559"/>
    </source>
</evidence>
<dbReference type="PROSITE" id="PS00093">
    <property type="entry name" value="N4_MTASE"/>
    <property type="match status" value="1"/>
</dbReference>
<dbReference type="Proteomes" id="UP000215559">
    <property type="component" value="Unassembled WGS sequence"/>
</dbReference>
<protein>
    <recommendedName>
        <fullName evidence="2">site-specific DNA-methyltransferase (cytosine-N(4)-specific)</fullName>
        <ecNumber evidence="2">2.1.1.113</ecNumber>
    </recommendedName>
</protein>
<comment type="similarity">
    <text evidence="1">Belongs to the N(4)/N(6)-methyltransferase family. N(4) subfamily.</text>
</comment>
<name>A0A235BT53_UNCW3</name>
<comment type="catalytic activity">
    <reaction evidence="7">
        <text>a 2'-deoxycytidine in DNA + S-adenosyl-L-methionine = an N(4)-methyl-2'-deoxycytidine in DNA + S-adenosyl-L-homocysteine + H(+)</text>
        <dbReference type="Rhea" id="RHEA:16857"/>
        <dbReference type="Rhea" id="RHEA-COMP:11369"/>
        <dbReference type="Rhea" id="RHEA-COMP:13674"/>
        <dbReference type="ChEBI" id="CHEBI:15378"/>
        <dbReference type="ChEBI" id="CHEBI:57856"/>
        <dbReference type="ChEBI" id="CHEBI:59789"/>
        <dbReference type="ChEBI" id="CHEBI:85452"/>
        <dbReference type="ChEBI" id="CHEBI:137933"/>
        <dbReference type="EC" id="2.1.1.113"/>
    </reaction>
</comment>
<dbReference type="SUPFAM" id="SSF53335">
    <property type="entry name" value="S-adenosyl-L-methionine-dependent methyltransferases"/>
    <property type="match status" value="2"/>
</dbReference>
<dbReference type="Gene3D" id="3.40.50.150">
    <property type="entry name" value="Vaccinia Virus protein VP39"/>
    <property type="match status" value="2"/>
</dbReference>
<keyword evidence="5" id="KW-0949">S-adenosyl-L-methionine</keyword>
<evidence type="ECO:0000256" key="2">
    <source>
        <dbReference type="ARBA" id="ARBA00012185"/>
    </source>
</evidence>
<gene>
    <name evidence="8" type="ORF">CH330_06450</name>
</gene>
<reference evidence="8 9" key="1">
    <citation type="submission" date="2017-07" db="EMBL/GenBank/DDBJ databases">
        <title>Recovery of genomes from metagenomes via a dereplication, aggregation, and scoring strategy.</title>
        <authorList>
            <person name="Sieber C.M."/>
            <person name="Probst A.J."/>
            <person name="Sharrar A."/>
            <person name="Thomas B.C."/>
            <person name="Hess M."/>
            <person name="Tringe S.G."/>
            <person name="Banfield J.F."/>
        </authorList>
    </citation>
    <scope>NUCLEOTIDE SEQUENCE [LARGE SCALE GENOMIC DNA]</scope>
    <source>
        <strain evidence="8">JGI_Cruoil_03_51_56</strain>
    </source>
</reference>
<evidence type="ECO:0000256" key="4">
    <source>
        <dbReference type="ARBA" id="ARBA00022679"/>
    </source>
</evidence>
<keyword evidence="3 8" id="KW-0489">Methyltransferase</keyword>
<comment type="caution">
    <text evidence="8">The sequence shown here is derived from an EMBL/GenBank/DDBJ whole genome shotgun (WGS) entry which is preliminary data.</text>
</comment>
<evidence type="ECO:0000313" key="8">
    <source>
        <dbReference type="EMBL" id="OYD15199.1"/>
    </source>
</evidence>
<accession>A0A235BT53</accession>
<dbReference type="AlphaFoldDB" id="A0A235BT53"/>
<evidence type="ECO:0000256" key="3">
    <source>
        <dbReference type="ARBA" id="ARBA00022603"/>
    </source>
</evidence>
<dbReference type="EC" id="2.1.1.113" evidence="2"/>
<dbReference type="GO" id="GO:0015667">
    <property type="term" value="F:site-specific DNA-methyltransferase (cytosine-N4-specific) activity"/>
    <property type="evidence" value="ECO:0007669"/>
    <property type="project" value="UniProtKB-EC"/>
</dbReference>
<keyword evidence="6" id="KW-0680">Restriction system</keyword>
<keyword evidence="4" id="KW-0808">Transferase</keyword>
<dbReference type="GO" id="GO:0003677">
    <property type="term" value="F:DNA binding"/>
    <property type="evidence" value="ECO:0007669"/>
    <property type="project" value="InterPro"/>
</dbReference>
<dbReference type="GO" id="GO:0032259">
    <property type="term" value="P:methylation"/>
    <property type="evidence" value="ECO:0007669"/>
    <property type="project" value="UniProtKB-KW"/>
</dbReference>
<proteinExistence type="inferred from homology"/>
<dbReference type="InterPro" id="IPR017985">
    <property type="entry name" value="MeTrfase_CN4_CS"/>
</dbReference>
<dbReference type="GO" id="GO:0009307">
    <property type="term" value="P:DNA restriction-modification system"/>
    <property type="evidence" value="ECO:0007669"/>
    <property type="project" value="UniProtKB-KW"/>
</dbReference>
<evidence type="ECO:0000256" key="7">
    <source>
        <dbReference type="ARBA" id="ARBA00049120"/>
    </source>
</evidence>
<evidence type="ECO:0000256" key="1">
    <source>
        <dbReference type="ARBA" id="ARBA00010203"/>
    </source>
</evidence>
<evidence type="ECO:0000256" key="5">
    <source>
        <dbReference type="ARBA" id="ARBA00022691"/>
    </source>
</evidence>
<sequence length="473" mass="53299">MRVARPPTRSASDPLNRIAELDREMTKRFRAKLIVERFLTRQLVSFQANKQMPFYRWYKFKEGFSAALVDILMNRYGVASGIVLDPFAGVGTTLFAAARRGLDAEGIEVLPIGQEVIRDRLVVERELTPDDERVIKEWAEIKPWRRGARRQPLPELRITAGAYPPDTVAAIEGFLGALARENDRVQAALRLVLLSVLESVSFTRKDGQYLRWDRRSGRRQGVRPFNKGAIADFDEAITLKLSDMLRDVSLQRQPVDLFPAPQRFGDVTLHEESCLTVLPGLKANRYAAIVTSPPYCNRYDYTRTYALELALLGVDETALSALRQAMLTCTVENRAKDLLAISPNWKAPIAAADQLELLQAILAYLEAMKAAGKLNNNSIPRMVRGYFYEMACAIWECCRVLKRGAPMCMVNDNVRYAGVSVSVDLILSSIAEQAGFEVQSIMVLPGGKGNSSQQMGRYGREQLRKCVYVWRKR</sequence>